<evidence type="ECO:0000313" key="2">
    <source>
        <dbReference type="EMBL" id="BEP28025.1"/>
    </source>
</evidence>
<dbReference type="AlphaFoldDB" id="A0AAU9ESL2"/>
<dbReference type="NCBIfam" id="TIGR00277">
    <property type="entry name" value="HDIG"/>
    <property type="match status" value="1"/>
</dbReference>
<dbReference type="Proteomes" id="UP001321786">
    <property type="component" value="Chromosome"/>
</dbReference>
<gene>
    <name evidence="2" type="ORF">HLPR_03560</name>
</gene>
<name>A0AAU9ESL2_9FIRM</name>
<dbReference type="SUPFAM" id="SSF109604">
    <property type="entry name" value="HD-domain/PDEase-like"/>
    <property type="match status" value="1"/>
</dbReference>
<dbReference type="PANTHER" id="PTHR38659:SF1">
    <property type="entry name" value="METAL DEPENDENT PHOSPHOHYDROLASE"/>
    <property type="match status" value="1"/>
</dbReference>
<dbReference type="KEGG" id="hprf:HLPR_03560"/>
<evidence type="ECO:0000313" key="3">
    <source>
        <dbReference type="Proteomes" id="UP001321786"/>
    </source>
</evidence>
<dbReference type="InterPro" id="IPR006674">
    <property type="entry name" value="HD_domain"/>
</dbReference>
<feature type="domain" description="HD" evidence="1">
    <location>
        <begin position="22"/>
        <end position="111"/>
    </location>
</feature>
<reference evidence="2 3" key="1">
    <citation type="submission" date="2023-08" db="EMBL/GenBank/DDBJ databases">
        <title>Helicovermis profunda gen. nov., sp. nov., a novel mesophilic, fermentative bacterium within the Bacillota from a deep-sea hydrothermal vent chimney.</title>
        <authorList>
            <person name="Miyazaki U."/>
            <person name="Mizutani D."/>
            <person name="Hashimoto Y."/>
            <person name="Tame A."/>
            <person name="Sawayama S."/>
            <person name="Miyazaki J."/>
            <person name="Takai K."/>
            <person name="Nakagawa S."/>
        </authorList>
    </citation>
    <scope>NUCLEOTIDE SEQUENCE [LARGE SCALE GENOMIC DNA]</scope>
    <source>
        <strain evidence="2 3">S502</strain>
    </source>
</reference>
<evidence type="ECO:0000259" key="1">
    <source>
        <dbReference type="Pfam" id="PF01966"/>
    </source>
</evidence>
<organism evidence="2 3">
    <name type="scientific">Helicovermis profundi</name>
    <dbReference type="NCBI Taxonomy" id="3065157"/>
    <lineage>
        <taxon>Bacteria</taxon>
        <taxon>Bacillati</taxon>
        <taxon>Bacillota</taxon>
        <taxon>Clostridia</taxon>
        <taxon>Helicovermis</taxon>
    </lineage>
</organism>
<dbReference type="RefSeq" id="WP_338536375.1">
    <property type="nucleotide sequence ID" value="NZ_AP028654.1"/>
</dbReference>
<dbReference type="InterPro" id="IPR006675">
    <property type="entry name" value="HDIG_dom"/>
</dbReference>
<dbReference type="Pfam" id="PF01966">
    <property type="entry name" value="HD"/>
    <property type="match status" value="1"/>
</dbReference>
<dbReference type="EMBL" id="AP028654">
    <property type="protein sequence ID" value="BEP28025.1"/>
    <property type="molecule type" value="Genomic_DNA"/>
</dbReference>
<sequence length="188" mass="21435">MKKNREKAISLLYEHVESNSLIKHALAVEASMRGYAKHFGEDVEYWGIVGLLHDLDYEKYPDKHPEEGIKILKKEGYPESLINAVMGHVDSMNTPRLTKMARTLYAVDELSSFVIACVLVRPTKFEGLKVKSIKKKLKDKAFARAVDRDQILMSAEELGIEITEHIQIIINSLSEREKELVKINLSLI</sequence>
<accession>A0AAU9ESL2</accession>
<keyword evidence="3" id="KW-1185">Reference proteome</keyword>
<dbReference type="Gene3D" id="1.10.3210.10">
    <property type="entry name" value="Hypothetical protein af1432"/>
    <property type="match status" value="1"/>
</dbReference>
<dbReference type="PANTHER" id="PTHR38659">
    <property type="entry name" value="METAL-DEPENDENT PHOSPHOHYDROLASE"/>
    <property type="match status" value="1"/>
</dbReference>
<protein>
    <submittedName>
        <fullName evidence="2">HDIG domain-containing protein</fullName>
    </submittedName>
</protein>
<proteinExistence type="predicted"/>